<name>A0A1G6KM78_9PROT</name>
<organism evidence="2 3">
    <name type="scientific">Belnapia rosea</name>
    <dbReference type="NCBI Taxonomy" id="938405"/>
    <lineage>
        <taxon>Bacteria</taxon>
        <taxon>Pseudomonadati</taxon>
        <taxon>Pseudomonadota</taxon>
        <taxon>Alphaproteobacteria</taxon>
        <taxon>Acetobacterales</taxon>
        <taxon>Roseomonadaceae</taxon>
        <taxon>Belnapia</taxon>
    </lineage>
</organism>
<dbReference type="SUPFAM" id="SSF51338">
    <property type="entry name" value="Composite domain of metallo-dependent hydrolases"/>
    <property type="match status" value="1"/>
</dbReference>
<dbReference type="InterPro" id="IPR032466">
    <property type="entry name" value="Metal_Hydrolase"/>
</dbReference>
<gene>
    <name evidence="2" type="ORF">SAMN04487779_1001556</name>
</gene>
<evidence type="ECO:0000259" key="1">
    <source>
        <dbReference type="Pfam" id="PF07969"/>
    </source>
</evidence>
<dbReference type="AlphaFoldDB" id="A0A1G6KM78"/>
<dbReference type="GO" id="GO:0016814">
    <property type="term" value="F:hydrolase activity, acting on carbon-nitrogen (but not peptide) bonds, in cyclic amidines"/>
    <property type="evidence" value="ECO:0007669"/>
    <property type="project" value="TreeGrafter"/>
</dbReference>
<protein>
    <submittedName>
        <fullName evidence="2">Cytosine/adenosine deaminase</fullName>
    </submittedName>
</protein>
<proteinExistence type="predicted"/>
<dbReference type="SUPFAM" id="SSF51556">
    <property type="entry name" value="Metallo-dependent hydrolases"/>
    <property type="match status" value="1"/>
</dbReference>
<evidence type="ECO:0000313" key="2">
    <source>
        <dbReference type="EMBL" id="SDC31635.1"/>
    </source>
</evidence>
<dbReference type="NCBIfam" id="NF004636">
    <property type="entry name" value="PRK05985.1"/>
    <property type="match status" value="1"/>
</dbReference>
<dbReference type="PANTHER" id="PTHR32027">
    <property type="entry name" value="CYTOSINE DEAMINASE"/>
    <property type="match status" value="1"/>
</dbReference>
<feature type="domain" description="Amidohydrolase 3" evidence="1">
    <location>
        <begin position="65"/>
        <end position="410"/>
    </location>
</feature>
<dbReference type="Gene3D" id="2.30.40.10">
    <property type="entry name" value="Urease, subunit C, domain 1"/>
    <property type="match status" value="1"/>
</dbReference>
<dbReference type="STRING" id="938405.SAMN02927895_00746"/>
<dbReference type="Pfam" id="PF07969">
    <property type="entry name" value="Amidohydro_3"/>
    <property type="match status" value="1"/>
</dbReference>
<dbReference type="InterPro" id="IPR052349">
    <property type="entry name" value="Metallo-hydrolase_Enzymes"/>
</dbReference>
<dbReference type="Proteomes" id="UP000198925">
    <property type="component" value="Unassembled WGS sequence"/>
</dbReference>
<sequence length="412" mass="43042">MRARSRLAGRPAFASHGCMEPCDTLLTEARLPDGRTGMAIACAGGRIAAILSPGSPLPPARETHALGGQLLLPGLTDGHLHLDKTLMGLPWMPHAAGPTRASRIETDQRLMPHLPLPPAERASNLIRRCIAQGTALIRTHADITPTFGLSMLEGILEAKARHAGQVRIQTVAFPQAGVVTAPGTEALLEAALRAGADLLGGLDPCEVDRDPKGQLDILFRLAERHGVGLDIHLHEAGELGLFSLTEIAARTRAHGMQGRVTISHGFCLGALAESRQASAAAMMAEAGMALVSHGAGGAPLPPLLRLRAEGVRVFCGNDNLRDLWSPYGTGDMLERAAIIGWRLDARTDAALAELFDMVSAAGAAAMGEEAPALAVGAPAHLFAIPAETVGEAIGQHAPRGLVVFGGRVVHRA</sequence>
<accession>A0A1G6KM78</accession>
<evidence type="ECO:0000313" key="3">
    <source>
        <dbReference type="Proteomes" id="UP000198925"/>
    </source>
</evidence>
<keyword evidence="3" id="KW-1185">Reference proteome</keyword>
<dbReference type="InterPro" id="IPR011059">
    <property type="entry name" value="Metal-dep_hydrolase_composite"/>
</dbReference>
<dbReference type="PANTHER" id="PTHR32027:SF9">
    <property type="entry name" value="BLL3847 PROTEIN"/>
    <property type="match status" value="1"/>
</dbReference>
<reference evidence="2 3" key="1">
    <citation type="submission" date="2016-10" db="EMBL/GenBank/DDBJ databases">
        <authorList>
            <person name="de Groot N.N."/>
        </authorList>
    </citation>
    <scope>NUCLEOTIDE SEQUENCE [LARGE SCALE GENOMIC DNA]</scope>
    <source>
        <strain evidence="2 3">CPCC 100156</strain>
    </source>
</reference>
<dbReference type="EMBL" id="FMZX01000001">
    <property type="protein sequence ID" value="SDC31635.1"/>
    <property type="molecule type" value="Genomic_DNA"/>
</dbReference>
<dbReference type="Gene3D" id="3.20.20.140">
    <property type="entry name" value="Metal-dependent hydrolases"/>
    <property type="match status" value="1"/>
</dbReference>
<dbReference type="InterPro" id="IPR013108">
    <property type="entry name" value="Amidohydro_3"/>
</dbReference>